<evidence type="ECO:0000256" key="3">
    <source>
        <dbReference type="ARBA" id="ARBA00025740"/>
    </source>
</evidence>
<comment type="caution">
    <text evidence="4">The sequence shown here is derived from an EMBL/GenBank/DDBJ whole genome shotgun (WGS) entry which is preliminary data.</text>
</comment>
<accession>A0A9Q0LGP6</accession>
<keyword evidence="1" id="KW-0853">WD repeat</keyword>
<keyword evidence="2" id="KW-0677">Repeat</keyword>
<dbReference type="Proteomes" id="UP001149090">
    <property type="component" value="Unassembled WGS sequence"/>
</dbReference>
<dbReference type="InterPro" id="IPR048720">
    <property type="entry name" value="PROPPIN"/>
</dbReference>
<dbReference type="Gene3D" id="2.130.10.10">
    <property type="entry name" value="YVTN repeat-like/Quinoprotein amine dehydrogenase"/>
    <property type="match status" value="1"/>
</dbReference>
<evidence type="ECO:0000256" key="1">
    <source>
        <dbReference type="ARBA" id="ARBA00022574"/>
    </source>
</evidence>
<proteinExistence type="inferred from homology"/>
<dbReference type="InterPro" id="IPR036322">
    <property type="entry name" value="WD40_repeat_dom_sf"/>
</dbReference>
<dbReference type="Pfam" id="PF21032">
    <property type="entry name" value="PROPPIN"/>
    <property type="match status" value="1"/>
</dbReference>
<organism evidence="4 5">
    <name type="scientific">Anaeramoeba ignava</name>
    <name type="common">Anaerobic marine amoeba</name>
    <dbReference type="NCBI Taxonomy" id="1746090"/>
    <lineage>
        <taxon>Eukaryota</taxon>
        <taxon>Metamonada</taxon>
        <taxon>Anaeramoebidae</taxon>
        <taxon>Anaeramoeba</taxon>
    </lineage>
</organism>
<evidence type="ECO:0000313" key="4">
    <source>
        <dbReference type="EMBL" id="KAJ5072557.1"/>
    </source>
</evidence>
<comment type="similarity">
    <text evidence="3">Belongs to the WD repeat PROPPIN family.</text>
</comment>
<dbReference type="AlphaFoldDB" id="A0A9Q0LGP6"/>
<dbReference type="OMA" id="CEFANGL"/>
<protein>
    <submittedName>
        <fullName evidence="4">Autophagy-related 18a isoform e</fullName>
    </submittedName>
</protein>
<dbReference type="SUPFAM" id="SSF50978">
    <property type="entry name" value="WD40 repeat-like"/>
    <property type="match status" value="1"/>
</dbReference>
<evidence type="ECO:0000313" key="5">
    <source>
        <dbReference type="Proteomes" id="UP001149090"/>
    </source>
</evidence>
<dbReference type="InterPro" id="IPR015943">
    <property type="entry name" value="WD40/YVTN_repeat-like_dom_sf"/>
</dbReference>
<dbReference type="EMBL" id="JAPDFW010000081">
    <property type="protein sequence ID" value="KAJ5072557.1"/>
    <property type="molecule type" value="Genomic_DNA"/>
</dbReference>
<reference evidence="4" key="1">
    <citation type="submission" date="2022-10" db="EMBL/GenBank/DDBJ databases">
        <title>Novel sulphate-reducing endosymbionts in the free-living metamonad Anaeramoeba.</title>
        <authorList>
            <person name="Jerlstrom-Hultqvist J."/>
            <person name="Cepicka I."/>
            <person name="Gallot-Lavallee L."/>
            <person name="Salas-Leiva D."/>
            <person name="Curtis B.A."/>
            <person name="Zahonova K."/>
            <person name="Pipaliya S."/>
            <person name="Dacks J."/>
            <person name="Roger A.J."/>
        </authorList>
    </citation>
    <scope>NUCLEOTIDE SEQUENCE</scope>
    <source>
        <strain evidence="4">BMAN</strain>
    </source>
</reference>
<dbReference type="OrthoDB" id="1667587at2759"/>
<name>A0A9Q0LGP6_ANAIG</name>
<evidence type="ECO:0000256" key="2">
    <source>
        <dbReference type="ARBA" id="ARBA00022737"/>
    </source>
</evidence>
<sequence>MNLFAKRSAKHSFINFSQDNTRALIGIENKLKIFKLENLSLEVEIETGPIFFANTLFSSSLLLYTTQENMKEIKFYSMNQNKEITKLSFEKEIYNYQFNSQKLVILFKDEIVIYSINDLKKIGQITVDSDKNNKNRIIGLSNNERSLLAYPEKGKLILYDTNQMSDLVQLKCHNTPISSLIFNENETLIATTSDNGKFLRVFEIPKEAVKQDPKSLKSETTPLIEFKRGSSVALVYNIHFSLNSKFILLTSERGTTHIFKMPDPNSKSNSVSTFVKVYSKKTQFHLVVFNLYRLNRIVILDSNGLLFIHEFDEESGKSSTLSQEVDLKEAK</sequence>
<gene>
    <name evidence="4" type="ORF">M0811_01572</name>
</gene>
<keyword evidence="5" id="KW-1185">Reference proteome</keyword>
<dbReference type="PANTHER" id="PTHR11227">
    <property type="entry name" value="WD-REPEAT PROTEIN INTERACTING WITH PHOSPHOINOSIDES WIPI -RELATED"/>
    <property type="match status" value="1"/>
</dbReference>